<evidence type="ECO:0000256" key="1">
    <source>
        <dbReference type="SAM" id="MobiDB-lite"/>
    </source>
</evidence>
<dbReference type="EMBL" id="JBITGY010000010">
    <property type="protein sequence ID" value="MFI6502615.1"/>
    <property type="molecule type" value="Genomic_DNA"/>
</dbReference>
<sequence length="92" mass="8878">MRFTQAAVRLAVIGLAGAAIGLGAAPPAAAEAGTHCKPGALVAKAKKNGKTLSKAQAKKLCRKLAGAEGPGSPAPSSGNLLQNPLASLPLGG</sequence>
<dbReference type="RefSeq" id="WP_397088024.1">
    <property type="nucleotide sequence ID" value="NZ_JBITGY010000010.1"/>
</dbReference>
<name>A0ABW7Z357_9ACTN</name>
<comment type="caution">
    <text evidence="3">The sequence shown here is derived from an EMBL/GenBank/DDBJ whole genome shotgun (WGS) entry which is preliminary data.</text>
</comment>
<evidence type="ECO:0000256" key="2">
    <source>
        <dbReference type="SAM" id="SignalP"/>
    </source>
</evidence>
<dbReference type="Proteomes" id="UP001612741">
    <property type="component" value="Unassembled WGS sequence"/>
</dbReference>
<keyword evidence="4" id="KW-1185">Reference proteome</keyword>
<organism evidence="3 4">
    <name type="scientific">Nonomuraea typhae</name>
    <dbReference type="NCBI Taxonomy" id="2603600"/>
    <lineage>
        <taxon>Bacteria</taxon>
        <taxon>Bacillati</taxon>
        <taxon>Actinomycetota</taxon>
        <taxon>Actinomycetes</taxon>
        <taxon>Streptosporangiales</taxon>
        <taxon>Streptosporangiaceae</taxon>
        <taxon>Nonomuraea</taxon>
    </lineage>
</organism>
<feature type="chain" id="PRO_5046795346" evidence="2">
    <location>
        <begin position="25"/>
        <end position="92"/>
    </location>
</feature>
<feature type="region of interest" description="Disordered" evidence="1">
    <location>
        <begin position="63"/>
        <end position="92"/>
    </location>
</feature>
<proteinExistence type="predicted"/>
<reference evidence="3 4" key="1">
    <citation type="submission" date="2024-10" db="EMBL/GenBank/DDBJ databases">
        <title>The Natural Products Discovery Center: Release of the First 8490 Sequenced Strains for Exploring Actinobacteria Biosynthetic Diversity.</title>
        <authorList>
            <person name="Kalkreuter E."/>
            <person name="Kautsar S.A."/>
            <person name="Yang D."/>
            <person name="Bader C.D."/>
            <person name="Teijaro C.N."/>
            <person name="Fluegel L."/>
            <person name="Davis C.M."/>
            <person name="Simpson J.R."/>
            <person name="Lauterbach L."/>
            <person name="Steele A.D."/>
            <person name="Gui C."/>
            <person name="Meng S."/>
            <person name="Li G."/>
            <person name="Viehrig K."/>
            <person name="Ye F."/>
            <person name="Su P."/>
            <person name="Kiefer A.F."/>
            <person name="Nichols A."/>
            <person name="Cepeda A.J."/>
            <person name="Yan W."/>
            <person name="Fan B."/>
            <person name="Jiang Y."/>
            <person name="Adhikari A."/>
            <person name="Zheng C.-J."/>
            <person name="Schuster L."/>
            <person name="Cowan T.M."/>
            <person name="Smanski M.J."/>
            <person name="Chevrette M.G."/>
            <person name="De Carvalho L.P.S."/>
            <person name="Shen B."/>
        </authorList>
    </citation>
    <scope>NUCLEOTIDE SEQUENCE [LARGE SCALE GENOMIC DNA]</scope>
    <source>
        <strain evidence="3 4">NPDC050545</strain>
    </source>
</reference>
<feature type="compositionally biased region" description="Polar residues" evidence="1">
    <location>
        <begin position="74"/>
        <end position="85"/>
    </location>
</feature>
<protein>
    <submittedName>
        <fullName evidence="3">Uncharacterized protein</fullName>
    </submittedName>
</protein>
<evidence type="ECO:0000313" key="3">
    <source>
        <dbReference type="EMBL" id="MFI6502615.1"/>
    </source>
</evidence>
<accession>A0ABW7Z357</accession>
<keyword evidence="2" id="KW-0732">Signal</keyword>
<evidence type="ECO:0000313" key="4">
    <source>
        <dbReference type="Proteomes" id="UP001612741"/>
    </source>
</evidence>
<gene>
    <name evidence="3" type="ORF">ACIBG2_34925</name>
</gene>
<feature type="signal peptide" evidence="2">
    <location>
        <begin position="1"/>
        <end position="24"/>
    </location>
</feature>